<name>A0ABQ1QJT2_9RHOB</name>
<reference evidence="2" key="1">
    <citation type="journal article" date="2019" name="Int. J. Syst. Evol. Microbiol.">
        <title>The Global Catalogue of Microorganisms (GCM) 10K type strain sequencing project: providing services to taxonomists for standard genome sequencing and annotation.</title>
        <authorList>
            <consortium name="The Broad Institute Genomics Platform"/>
            <consortium name="The Broad Institute Genome Sequencing Center for Infectious Disease"/>
            <person name="Wu L."/>
            <person name="Ma J."/>
        </authorList>
    </citation>
    <scope>NUCLEOTIDE SEQUENCE [LARGE SCALE GENOMIC DNA]</scope>
    <source>
        <strain evidence="2">CGMCC 1.12922</strain>
    </source>
</reference>
<evidence type="ECO:0000313" key="2">
    <source>
        <dbReference type="Proteomes" id="UP000617355"/>
    </source>
</evidence>
<dbReference type="Gene3D" id="3.40.50.10320">
    <property type="entry name" value="LmbE-like"/>
    <property type="match status" value="1"/>
</dbReference>
<comment type="caution">
    <text evidence="1">The sequence shown here is derived from an EMBL/GenBank/DDBJ whole genome shotgun (WGS) entry which is preliminary data.</text>
</comment>
<accession>A0ABQ1QJT2</accession>
<proteinExistence type="predicted"/>
<dbReference type="Proteomes" id="UP000617355">
    <property type="component" value="Unassembled WGS sequence"/>
</dbReference>
<dbReference type="Pfam" id="PF02585">
    <property type="entry name" value="PIG-L"/>
    <property type="match status" value="1"/>
</dbReference>
<gene>
    <name evidence="1" type="ORF">GCM10011358_12640</name>
</gene>
<dbReference type="SUPFAM" id="SSF102588">
    <property type="entry name" value="LmbE-like"/>
    <property type="match status" value="1"/>
</dbReference>
<dbReference type="EMBL" id="BMGI01000002">
    <property type="protein sequence ID" value="GGD30063.1"/>
    <property type="molecule type" value="Genomic_DNA"/>
</dbReference>
<sequence length="220" mass="24321">MLVIAAHPDDELLGVGGTIALHARAGHQVTCVVVCAGNLKHDPDGARGVWNQAHAAAAELGCDDLRLLDFPDQALDTFSLTEVITPIEEIVEQVQPNIVYVQYGYDINRDHQLLFQAALVATRPMEAYIEAVYAFDTVSSTEWAYPRSFNPDTWVDITETLEQKIAAMACYETELRDWPHPRSLRSLRVKAESAGSQVVCPAAEAFMTIRRVTRNGKTPV</sequence>
<dbReference type="PANTHER" id="PTHR12993">
    <property type="entry name" value="N-ACETYLGLUCOSAMINYL-PHOSPHATIDYLINOSITOL DE-N-ACETYLASE-RELATED"/>
    <property type="match status" value="1"/>
</dbReference>
<dbReference type="PANTHER" id="PTHR12993:SF11">
    <property type="entry name" value="N-ACETYLGLUCOSAMINYL-PHOSPHATIDYLINOSITOL DE-N-ACETYLASE"/>
    <property type="match status" value="1"/>
</dbReference>
<keyword evidence="2" id="KW-1185">Reference proteome</keyword>
<evidence type="ECO:0000313" key="1">
    <source>
        <dbReference type="EMBL" id="GGD30063.1"/>
    </source>
</evidence>
<organism evidence="1 2">
    <name type="scientific">Sinisalibacter lacisalsi</name>
    <dbReference type="NCBI Taxonomy" id="1526570"/>
    <lineage>
        <taxon>Bacteria</taxon>
        <taxon>Pseudomonadati</taxon>
        <taxon>Pseudomonadota</taxon>
        <taxon>Alphaproteobacteria</taxon>
        <taxon>Rhodobacterales</taxon>
        <taxon>Roseobacteraceae</taxon>
        <taxon>Sinisalibacter</taxon>
    </lineage>
</organism>
<dbReference type="InterPro" id="IPR003737">
    <property type="entry name" value="GlcNAc_PI_deacetylase-related"/>
</dbReference>
<dbReference type="InterPro" id="IPR024078">
    <property type="entry name" value="LmbE-like_dom_sf"/>
</dbReference>
<protein>
    <submittedName>
        <fullName evidence="1">PIG-L domain-containing protein</fullName>
    </submittedName>
</protein>